<dbReference type="GO" id="GO:0048167">
    <property type="term" value="P:regulation of synaptic plasticity"/>
    <property type="evidence" value="ECO:0007669"/>
    <property type="project" value="TreeGrafter"/>
</dbReference>
<dbReference type="InterPro" id="IPR035892">
    <property type="entry name" value="C2_domain_sf"/>
</dbReference>
<dbReference type="AlphaFoldDB" id="A0AAV4GBS6"/>
<accession>A0AAV4GBS6</accession>
<keyword evidence="6" id="KW-1185">Reference proteome</keyword>
<evidence type="ECO:0000313" key="6">
    <source>
        <dbReference type="Proteomes" id="UP000762676"/>
    </source>
</evidence>
<dbReference type="GO" id="GO:0044325">
    <property type="term" value="F:transmembrane transporter binding"/>
    <property type="evidence" value="ECO:0007669"/>
    <property type="project" value="TreeGrafter"/>
</dbReference>
<dbReference type="PANTHER" id="PTHR12157">
    <property type="entry name" value="REGULATING SYNAPTIC MEMBRANE EXOCYTOSIS PROTEIN"/>
    <property type="match status" value="1"/>
</dbReference>
<sequence length="600" mass="65790">MKVAAVVYVVVGRDDLGRQRHVSAADKLEVPEHGGSSGQRSRSPNRESSSSSFKTSSRTRSKSPGHMRIADPSRSLSPSELRPMPPGTSSQRSFAPASSRSVGGTPTSTPSPKKRQLPAIPLEAQKASRDRVTQDLEERTKLMKMKMKLAQQDRQRTSPSSSGMPSDGESLSSRGVRRRDRHASADPSMNERGSKDRMGGHDRSISHDRVERMRDRNYERGRDPDRSRHRSHRHKEFSPDMSDDVGSDVSETSDMSEISKVSTISVRSTQSEKPRRKLSEFASKMESRTTIPPKRQQQPAVVRSTSNDSSQGGFEQTDGSVSDSALGASVTEGRKRRPSIPHKMAALVGLTRRSSSASQLAGGGKKRSSFQRSEEIGPLDLRGGMSKQASKDSTDGSIGSISSDSSSVLWLPSGMRLGPDGQFGEFVDGLGPSQLVGRQVLGAPCLGEIQLGLYDRKGHLEVEVIRARGLMSKPGARVLPAPYVKVYLIEGKHCVEKQKTTIARRTLDPLYQQQLFFTEPYHNRILQVTVWGDYGRMDKKVFMGVAQILLDDLDLSNIVIGWYKLFPTSSLFGHHSSSNTGLSQSGLSSSTSLETLMPRT</sequence>
<dbReference type="PROSITE" id="PS50004">
    <property type="entry name" value="C2"/>
    <property type="match status" value="1"/>
</dbReference>
<feature type="compositionally biased region" description="Basic and acidic residues" evidence="3">
    <location>
        <begin position="270"/>
        <end position="287"/>
    </location>
</feature>
<protein>
    <submittedName>
        <fullName evidence="5">Regulating synaptic membrane exocytosis protein 2</fullName>
    </submittedName>
</protein>
<organism evidence="5 6">
    <name type="scientific">Elysia marginata</name>
    <dbReference type="NCBI Taxonomy" id="1093978"/>
    <lineage>
        <taxon>Eukaryota</taxon>
        <taxon>Metazoa</taxon>
        <taxon>Spiralia</taxon>
        <taxon>Lophotrochozoa</taxon>
        <taxon>Mollusca</taxon>
        <taxon>Gastropoda</taxon>
        <taxon>Heterobranchia</taxon>
        <taxon>Euthyneura</taxon>
        <taxon>Panpulmonata</taxon>
        <taxon>Sacoglossa</taxon>
        <taxon>Placobranchoidea</taxon>
        <taxon>Plakobranchidae</taxon>
        <taxon>Elysia</taxon>
    </lineage>
</organism>
<feature type="compositionally biased region" description="Basic and acidic residues" evidence="3">
    <location>
        <begin position="192"/>
        <end position="226"/>
    </location>
</feature>
<feature type="compositionally biased region" description="Low complexity" evidence="3">
    <location>
        <begin position="72"/>
        <end position="82"/>
    </location>
</feature>
<comment type="subcellular location">
    <subcellularLocation>
        <location evidence="2">Synapse</location>
    </subcellularLocation>
</comment>
<reference evidence="5 6" key="1">
    <citation type="journal article" date="2021" name="Elife">
        <title>Chloroplast acquisition without the gene transfer in kleptoplastic sea slugs, Plakobranchus ocellatus.</title>
        <authorList>
            <person name="Maeda T."/>
            <person name="Takahashi S."/>
            <person name="Yoshida T."/>
            <person name="Shimamura S."/>
            <person name="Takaki Y."/>
            <person name="Nagai Y."/>
            <person name="Toyoda A."/>
            <person name="Suzuki Y."/>
            <person name="Arimoto A."/>
            <person name="Ishii H."/>
            <person name="Satoh N."/>
            <person name="Nishiyama T."/>
            <person name="Hasebe M."/>
            <person name="Maruyama T."/>
            <person name="Minagawa J."/>
            <person name="Obokata J."/>
            <person name="Shigenobu S."/>
        </authorList>
    </citation>
    <scope>NUCLEOTIDE SEQUENCE [LARGE SCALE GENOMIC DNA]</scope>
</reference>
<gene>
    <name evidence="5" type="ORF">ElyMa_004117800</name>
</gene>
<keyword evidence="1" id="KW-0770">Synapse</keyword>
<dbReference type="PANTHER" id="PTHR12157:SF21">
    <property type="entry name" value="RAB3 INTERACTING MOLECULE, ISOFORM F"/>
    <property type="match status" value="1"/>
</dbReference>
<dbReference type="InterPro" id="IPR039032">
    <property type="entry name" value="Rim-like"/>
</dbReference>
<dbReference type="GO" id="GO:0042734">
    <property type="term" value="C:presynaptic membrane"/>
    <property type="evidence" value="ECO:0007669"/>
    <property type="project" value="TreeGrafter"/>
</dbReference>
<feature type="compositionally biased region" description="Polar residues" evidence="3">
    <location>
        <begin position="295"/>
        <end position="323"/>
    </location>
</feature>
<feature type="region of interest" description="Disordered" evidence="3">
    <location>
        <begin position="12"/>
        <end position="402"/>
    </location>
</feature>
<dbReference type="EMBL" id="BMAT01008370">
    <property type="protein sequence ID" value="GFR83198.1"/>
    <property type="molecule type" value="Genomic_DNA"/>
</dbReference>
<feature type="compositionally biased region" description="Polar residues" evidence="3">
    <location>
        <begin position="87"/>
        <end position="111"/>
    </location>
</feature>
<dbReference type="SUPFAM" id="SSF49562">
    <property type="entry name" value="C2 domain (Calcium/lipid-binding domain, CaLB)"/>
    <property type="match status" value="1"/>
</dbReference>
<dbReference type="GO" id="GO:0048788">
    <property type="term" value="C:cytoskeleton of presynaptic active zone"/>
    <property type="evidence" value="ECO:0007669"/>
    <property type="project" value="TreeGrafter"/>
</dbReference>
<evidence type="ECO:0000259" key="4">
    <source>
        <dbReference type="PROSITE" id="PS50004"/>
    </source>
</evidence>
<evidence type="ECO:0000313" key="5">
    <source>
        <dbReference type="EMBL" id="GFR83198.1"/>
    </source>
</evidence>
<proteinExistence type="predicted"/>
<feature type="domain" description="C2" evidence="4">
    <location>
        <begin position="445"/>
        <end position="563"/>
    </location>
</feature>
<dbReference type="GO" id="GO:0050806">
    <property type="term" value="P:positive regulation of synaptic transmission"/>
    <property type="evidence" value="ECO:0007669"/>
    <property type="project" value="TreeGrafter"/>
</dbReference>
<evidence type="ECO:0000256" key="1">
    <source>
        <dbReference type="ARBA" id="ARBA00023018"/>
    </source>
</evidence>
<dbReference type="GO" id="GO:0042391">
    <property type="term" value="P:regulation of membrane potential"/>
    <property type="evidence" value="ECO:0007669"/>
    <property type="project" value="TreeGrafter"/>
</dbReference>
<feature type="compositionally biased region" description="Polar residues" evidence="3">
    <location>
        <begin position="249"/>
        <end position="269"/>
    </location>
</feature>
<dbReference type="InterPro" id="IPR000008">
    <property type="entry name" value="C2_dom"/>
</dbReference>
<feature type="compositionally biased region" description="Polar residues" evidence="3">
    <location>
        <begin position="157"/>
        <end position="173"/>
    </location>
</feature>
<dbReference type="SMART" id="SM00239">
    <property type="entry name" value="C2"/>
    <property type="match status" value="1"/>
</dbReference>
<dbReference type="GO" id="GO:0048791">
    <property type="term" value="P:calcium ion-regulated exocytosis of neurotransmitter"/>
    <property type="evidence" value="ECO:0007669"/>
    <property type="project" value="TreeGrafter"/>
</dbReference>
<feature type="compositionally biased region" description="Low complexity" evidence="3">
    <location>
        <begin position="40"/>
        <end position="56"/>
    </location>
</feature>
<dbReference type="FunFam" id="2.60.40.150:FF:000001">
    <property type="entry name" value="Regulating synaptic membrane exocytosis 3, isoform CRA_a"/>
    <property type="match status" value="1"/>
</dbReference>
<dbReference type="CDD" id="cd04028">
    <property type="entry name" value="C2B_RIM1alpha"/>
    <property type="match status" value="1"/>
</dbReference>
<comment type="caution">
    <text evidence="5">The sequence shown here is derived from an EMBL/GenBank/DDBJ whole genome shotgun (WGS) entry which is preliminary data.</text>
</comment>
<evidence type="ECO:0000256" key="3">
    <source>
        <dbReference type="SAM" id="MobiDB-lite"/>
    </source>
</evidence>
<evidence type="ECO:0000256" key="2">
    <source>
        <dbReference type="ARBA" id="ARBA00034103"/>
    </source>
</evidence>
<dbReference type="Pfam" id="PF00168">
    <property type="entry name" value="C2"/>
    <property type="match status" value="1"/>
</dbReference>
<feature type="compositionally biased region" description="Basic and acidic residues" evidence="3">
    <location>
        <begin position="12"/>
        <end position="32"/>
    </location>
</feature>
<dbReference type="Proteomes" id="UP000762676">
    <property type="component" value="Unassembled WGS sequence"/>
</dbReference>
<name>A0AAV4GBS6_9GAST</name>
<feature type="region of interest" description="Disordered" evidence="3">
    <location>
        <begin position="578"/>
        <end position="600"/>
    </location>
</feature>
<dbReference type="Gene3D" id="2.60.40.150">
    <property type="entry name" value="C2 domain"/>
    <property type="match status" value="1"/>
</dbReference>
<dbReference type="GO" id="GO:0031267">
    <property type="term" value="F:small GTPase binding"/>
    <property type="evidence" value="ECO:0007669"/>
    <property type="project" value="InterPro"/>
</dbReference>
<feature type="compositionally biased region" description="Basic and acidic residues" evidence="3">
    <location>
        <begin position="126"/>
        <end position="141"/>
    </location>
</feature>